<keyword evidence="2" id="KW-0677">Repeat</keyword>
<dbReference type="PANTHER" id="PTHR48065">
    <property type="entry name" value="OS10G0469600 PROTEIN"/>
    <property type="match status" value="1"/>
</dbReference>
<dbReference type="InterPro" id="IPR003591">
    <property type="entry name" value="Leu-rich_rpt_typical-subtyp"/>
</dbReference>
<keyword evidence="4" id="KW-1185">Reference proteome</keyword>
<reference evidence="3 4" key="1">
    <citation type="submission" date="2021-09" db="EMBL/GenBank/DDBJ databases">
        <title>Genomic insights and catalytic innovation underlie evolution of tropane alkaloids biosynthesis.</title>
        <authorList>
            <person name="Wang Y.-J."/>
            <person name="Tian T."/>
            <person name="Huang J.-P."/>
            <person name="Huang S.-X."/>
        </authorList>
    </citation>
    <scope>NUCLEOTIDE SEQUENCE [LARGE SCALE GENOMIC DNA]</scope>
    <source>
        <strain evidence="3">KIB-2018</strain>
        <tissue evidence="3">Leaf</tissue>
    </source>
</reference>
<keyword evidence="1" id="KW-0433">Leucine-rich repeat</keyword>
<sequence length="501" mass="56754">MLSWRKDVDCCKWDGVGCNTTTGRIYELMLYSFREEGFVDWHFDASLFLPFQELRRLVLQNNNIICCFERLSSVINLEHLDLSFNKIGNTILPFLGGFTLLKSLYISEIALIGTTGLEELSKLRNLEVLDLSFNDLYSSILPLLRGLHSLRTLLMSDTQQKGSINTQDLIALSNLEELDISSNNIDKFVEPKDIEGSSNITVLWLNHVVSNGSMFQLQSLKTLPKLKTLHLEWNNFTEVQISKGLSNFNNLKELYLDYSDVGNNNAFLLSIANMTSLQILSLPGCELAGSIQGTRGFCNLKNLLELDLSWNNLNGDLPHCLVNLTFLQRLDLSHNNLTGKISQSPLKILTSIKFLALSNNQFEIPSSLSLFLNHSKLKTFEAFGNEVYSEKGVINHNLEPKFQLERFYLDSSLGGGSFPEFLYHQRDLQVIYISGVTMMGLELPSWLLENNTNLKSLILSDCSLSGIFSLPIRNPNATLMYLDISRNHIYEHAFRKSIVKV</sequence>
<evidence type="ECO:0000313" key="3">
    <source>
        <dbReference type="EMBL" id="KAJ8769653.1"/>
    </source>
</evidence>
<dbReference type="Pfam" id="PF13516">
    <property type="entry name" value="LRR_6"/>
    <property type="match status" value="2"/>
</dbReference>
<organism evidence="3 4">
    <name type="scientific">Erythroxylum novogranatense</name>
    <dbReference type="NCBI Taxonomy" id="1862640"/>
    <lineage>
        <taxon>Eukaryota</taxon>
        <taxon>Viridiplantae</taxon>
        <taxon>Streptophyta</taxon>
        <taxon>Embryophyta</taxon>
        <taxon>Tracheophyta</taxon>
        <taxon>Spermatophyta</taxon>
        <taxon>Magnoliopsida</taxon>
        <taxon>eudicotyledons</taxon>
        <taxon>Gunneridae</taxon>
        <taxon>Pentapetalae</taxon>
        <taxon>rosids</taxon>
        <taxon>fabids</taxon>
        <taxon>Malpighiales</taxon>
        <taxon>Erythroxylaceae</taxon>
        <taxon>Erythroxylum</taxon>
    </lineage>
</organism>
<accession>A0AAV8TV88</accession>
<evidence type="ECO:0008006" key="5">
    <source>
        <dbReference type="Google" id="ProtNLM"/>
    </source>
</evidence>
<evidence type="ECO:0000256" key="1">
    <source>
        <dbReference type="ARBA" id="ARBA00022614"/>
    </source>
</evidence>
<proteinExistence type="predicted"/>
<dbReference type="SUPFAM" id="SSF52047">
    <property type="entry name" value="RNI-like"/>
    <property type="match status" value="1"/>
</dbReference>
<evidence type="ECO:0000313" key="4">
    <source>
        <dbReference type="Proteomes" id="UP001159364"/>
    </source>
</evidence>
<dbReference type="InterPro" id="IPR032675">
    <property type="entry name" value="LRR_dom_sf"/>
</dbReference>
<dbReference type="AlphaFoldDB" id="A0AAV8TV88"/>
<evidence type="ECO:0000256" key="2">
    <source>
        <dbReference type="ARBA" id="ARBA00022737"/>
    </source>
</evidence>
<dbReference type="Pfam" id="PF00560">
    <property type="entry name" value="LRR_1"/>
    <property type="match status" value="4"/>
</dbReference>
<gene>
    <name evidence="3" type="ORF">K2173_005256</name>
</gene>
<name>A0AAV8TV88_9ROSI</name>
<dbReference type="InterPro" id="IPR001611">
    <property type="entry name" value="Leu-rich_rpt"/>
</dbReference>
<dbReference type="SMART" id="SM00369">
    <property type="entry name" value="LRR_TYP"/>
    <property type="match status" value="6"/>
</dbReference>
<dbReference type="Proteomes" id="UP001159364">
    <property type="component" value="Linkage Group LG03"/>
</dbReference>
<protein>
    <recommendedName>
        <fullName evidence="5">Leucine-rich repeat-containing N-terminal plant-type domain-containing protein</fullName>
    </recommendedName>
</protein>
<dbReference type="PANTHER" id="PTHR48065:SF75">
    <property type="entry name" value="LEUCINE-RICH REPEAT-CONTAINING N-TERMINAL PLANT-TYPE DOMAIN-CONTAINING PROTEIN"/>
    <property type="match status" value="1"/>
</dbReference>
<dbReference type="PROSITE" id="PS51450">
    <property type="entry name" value="LRR"/>
    <property type="match status" value="1"/>
</dbReference>
<dbReference type="Gene3D" id="3.80.10.10">
    <property type="entry name" value="Ribonuclease Inhibitor"/>
    <property type="match status" value="4"/>
</dbReference>
<dbReference type="SUPFAM" id="SSF52058">
    <property type="entry name" value="L domain-like"/>
    <property type="match status" value="1"/>
</dbReference>
<comment type="caution">
    <text evidence="3">The sequence shown here is derived from an EMBL/GenBank/DDBJ whole genome shotgun (WGS) entry which is preliminary data.</text>
</comment>
<dbReference type="EMBL" id="JAIWQS010000003">
    <property type="protein sequence ID" value="KAJ8769653.1"/>
    <property type="molecule type" value="Genomic_DNA"/>
</dbReference>
<dbReference type="SMART" id="SM00365">
    <property type="entry name" value="LRR_SD22"/>
    <property type="match status" value="4"/>
</dbReference>
<dbReference type="PRINTS" id="PR00019">
    <property type="entry name" value="LEURICHRPT"/>
</dbReference>